<keyword evidence="5" id="KW-0732">Signal</keyword>
<dbReference type="InterPro" id="IPR036942">
    <property type="entry name" value="Beta-barrel_TonB_sf"/>
</dbReference>
<evidence type="ECO:0000259" key="13">
    <source>
        <dbReference type="Pfam" id="PF07715"/>
    </source>
</evidence>
<keyword evidence="3 10" id="KW-1134">Transmembrane beta strand</keyword>
<comment type="subcellular location">
    <subcellularLocation>
        <location evidence="1 10">Cell outer membrane</location>
        <topology evidence="1 10">Multi-pass membrane protein</topology>
    </subcellularLocation>
</comment>
<organism evidence="14 15">
    <name type="scientific">Gangjinia marincola</name>
    <dbReference type="NCBI Taxonomy" id="578463"/>
    <lineage>
        <taxon>Bacteria</taxon>
        <taxon>Pseudomonadati</taxon>
        <taxon>Bacteroidota</taxon>
        <taxon>Flavobacteriia</taxon>
        <taxon>Flavobacteriales</taxon>
        <taxon>Flavobacteriaceae</taxon>
        <taxon>Gangjinia</taxon>
    </lineage>
</organism>
<dbReference type="CDD" id="cd01347">
    <property type="entry name" value="ligand_gated_channel"/>
    <property type="match status" value="1"/>
</dbReference>
<proteinExistence type="inferred from homology"/>
<evidence type="ECO:0000259" key="12">
    <source>
        <dbReference type="Pfam" id="PF00593"/>
    </source>
</evidence>
<dbReference type="InterPro" id="IPR010917">
    <property type="entry name" value="TonB_rcpt_CS"/>
</dbReference>
<dbReference type="InterPro" id="IPR037066">
    <property type="entry name" value="Plug_dom_sf"/>
</dbReference>
<evidence type="ECO:0000256" key="2">
    <source>
        <dbReference type="ARBA" id="ARBA00022448"/>
    </source>
</evidence>
<accession>A0ABP3XWK6</accession>
<dbReference type="SUPFAM" id="SSF56935">
    <property type="entry name" value="Porins"/>
    <property type="match status" value="1"/>
</dbReference>
<dbReference type="PROSITE" id="PS01156">
    <property type="entry name" value="TONB_DEPENDENT_REC_2"/>
    <property type="match status" value="1"/>
</dbReference>
<evidence type="ECO:0000256" key="8">
    <source>
        <dbReference type="ARBA" id="ARBA00023170"/>
    </source>
</evidence>
<comment type="similarity">
    <text evidence="10 11">Belongs to the TonB-dependent receptor family.</text>
</comment>
<evidence type="ECO:0000256" key="6">
    <source>
        <dbReference type="ARBA" id="ARBA00023077"/>
    </source>
</evidence>
<evidence type="ECO:0000256" key="10">
    <source>
        <dbReference type="PROSITE-ProRule" id="PRU01360"/>
    </source>
</evidence>
<dbReference type="EMBL" id="BAAAFG010000015">
    <property type="protein sequence ID" value="GAA0872678.1"/>
    <property type="molecule type" value="Genomic_DNA"/>
</dbReference>
<dbReference type="PROSITE" id="PS52016">
    <property type="entry name" value="TONB_DEPENDENT_REC_3"/>
    <property type="match status" value="1"/>
</dbReference>
<keyword evidence="4 10" id="KW-0812">Transmembrane</keyword>
<keyword evidence="2 10" id="KW-0813">Transport</keyword>
<dbReference type="Pfam" id="PF00593">
    <property type="entry name" value="TonB_dep_Rec_b-barrel"/>
    <property type="match status" value="1"/>
</dbReference>
<evidence type="ECO:0000256" key="7">
    <source>
        <dbReference type="ARBA" id="ARBA00023136"/>
    </source>
</evidence>
<dbReference type="PANTHER" id="PTHR30069">
    <property type="entry name" value="TONB-DEPENDENT OUTER MEMBRANE RECEPTOR"/>
    <property type="match status" value="1"/>
</dbReference>
<dbReference type="Pfam" id="PF07715">
    <property type="entry name" value="Plug"/>
    <property type="match status" value="1"/>
</dbReference>
<name>A0ABP3XWK6_9FLAO</name>
<dbReference type="Gene3D" id="2.170.130.10">
    <property type="entry name" value="TonB-dependent receptor, plug domain"/>
    <property type="match status" value="1"/>
</dbReference>
<evidence type="ECO:0000256" key="9">
    <source>
        <dbReference type="ARBA" id="ARBA00023237"/>
    </source>
</evidence>
<evidence type="ECO:0000256" key="4">
    <source>
        <dbReference type="ARBA" id="ARBA00022692"/>
    </source>
</evidence>
<keyword evidence="8 14" id="KW-0675">Receptor</keyword>
<reference evidence="15" key="1">
    <citation type="journal article" date="2019" name="Int. J. Syst. Evol. Microbiol.">
        <title>The Global Catalogue of Microorganisms (GCM) 10K type strain sequencing project: providing services to taxonomists for standard genome sequencing and annotation.</title>
        <authorList>
            <consortium name="The Broad Institute Genomics Platform"/>
            <consortium name="The Broad Institute Genome Sequencing Center for Infectious Disease"/>
            <person name="Wu L."/>
            <person name="Ma J."/>
        </authorList>
    </citation>
    <scope>NUCLEOTIDE SEQUENCE [LARGE SCALE GENOMIC DNA]</scope>
    <source>
        <strain evidence="15">JCM 16082</strain>
    </source>
</reference>
<keyword evidence="6 11" id="KW-0798">TonB box</keyword>
<dbReference type="Proteomes" id="UP001500507">
    <property type="component" value="Unassembled WGS sequence"/>
</dbReference>
<evidence type="ECO:0000313" key="15">
    <source>
        <dbReference type="Proteomes" id="UP001500507"/>
    </source>
</evidence>
<dbReference type="InterPro" id="IPR000531">
    <property type="entry name" value="Beta-barrel_TonB"/>
</dbReference>
<evidence type="ECO:0000256" key="1">
    <source>
        <dbReference type="ARBA" id="ARBA00004571"/>
    </source>
</evidence>
<evidence type="ECO:0000313" key="14">
    <source>
        <dbReference type="EMBL" id="GAA0872678.1"/>
    </source>
</evidence>
<feature type="domain" description="TonB-dependent receptor plug" evidence="13">
    <location>
        <begin position="112"/>
        <end position="220"/>
    </location>
</feature>
<evidence type="ECO:0000256" key="5">
    <source>
        <dbReference type="ARBA" id="ARBA00022729"/>
    </source>
</evidence>
<keyword evidence="15" id="KW-1185">Reference proteome</keyword>
<feature type="domain" description="TonB-dependent receptor-like beta-barrel" evidence="12">
    <location>
        <begin position="362"/>
        <end position="774"/>
    </location>
</feature>
<gene>
    <name evidence="14" type="ORF">GCM10009117_18250</name>
</gene>
<dbReference type="PANTHER" id="PTHR30069:SF29">
    <property type="entry name" value="HEMOGLOBIN AND HEMOGLOBIN-HAPTOGLOBIN-BINDING PROTEIN 1-RELATED"/>
    <property type="match status" value="1"/>
</dbReference>
<sequence length="801" mass="90027">MRNTVLTGLFLILSIYAYPQQITVVSAIDNRPLFNVAIYNEDRSKSALTDFDGIADISAFEENEILHFQHISHHLLTTTKIKILSNNTTVILQADDNQLNEIVLSVSKFQQKKKDIPQQIVSLTSEDIIIANPQTSADLLESSGKVFVQKSQLGGGSPMIRGFSTNRLLIAVDGVRMNTAIFRSGNLQNVISIDPFLIDRTEIILGPGSVIYGSDAVGGVTNFYTKTPGFSSGEIQLLSLNATTRYASANEEKTGHVDFAFGGRNWSSLTSITYTDFEDLRMGSNGPTEYLRPDFQTTINGEDVMAENENPRIQKFTGYDQINLAQKLRYLSSQDWELKLGVLFSTTSDFPRYDRLIRKQDGEFRSAEWFYGPQTWLSANIQANHSRLKLLYDNMKWSYAYQFFEESRNDRDFGGNDFFQSQEQVDAHELSVDFTKKLKERTNVFYGLQSVLNTVGSKASVKNIDTQTVQPDQSRYPNDSHWISAAAYASIQSKLHPKLTVLSGLRYNFIHIDAMFDDSFIDFPFEEMNINTGALTGNAGLAWNVNQGLSWKLNFSTAFRAPNIDDVGKVFDLAEGFVVVPNPDLKPEKAYNAELGFQLQASKALAFDVAAYYTILDNAFIRRDFELNGEDMIEFQGELSQVQAIQNASEARVYGVEAGAKLRFTPHLTLLSQINVTKGVSKENGEEFPLRHAAPAFGNTHFTFKNKKFLLDVFSEYSGGFSFEELAPTEQEKPYLYAIDDNGDPFSPSWYTLNFISRYNFTSNWSASATLENITDQRYRTYSSGIAAAGRNLILAVNYSF</sequence>
<evidence type="ECO:0000256" key="11">
    <source>
        <dbReference type="RuleBase" id="RU003357"/>
    </source>
</evidence>
<keyword evidence="9 10" id="KW-0998">Cell outer membrane</keyword>
<dbReference type="InterPro" id="IPR012910">
    <property type="entry name" value="Plug_dom"/>
</dbReference>
<protein>
    <submittedName>
        <fullName evidence="14">TonB-dependent receptor</fullName>
    </submittedName>
</protein>
<dbReference type="RefSeq" id="WP_343766427.1">
    <property type="nucleotide sequence ID" value="NZ_BAAAFG010000015.1"/>
</dbReference>
<evidence type="ECO:0000256" key="3">
    <source>
        <dbReference type="ARBA" id="ARBA00022452"/>
    </source>
</evidence>
<dbReference type="InterPro" id="IPR039426">
    <property type="entry name" value="TonB-dep_rcpt-like"/>
</dbReference>
<keyword evidence="7 10" id="KW-0472">Membrane</keyword>
<dbReference type="Gene3D" id="2.40.170.20">
    <property type="entry name" value="TonB-dependent receptor, beta-barrel domain"/>
    <property type="match status" value="1"/>
</dbReference>
<comment type="caution">
    <text evidence="14">The sequence shown here is derived from an EMBL/GenBank/DDBJ whole genome shotgun (WGS) entry which is preliminary data.</text>
</comment>